<dbReference type="InterPro" id="IPR018511">
    <property type="entry name" value="Hemolysin-typ_Ca-bd_CS"/>
</dbReference>
<dbReference type="GO" id="GO:0005509">
    <property type="term" value="F:calcium ion binding"/>
    <property type="evidence" value="ECO:0007669"/>
    <property type="project" value="InterPro"/>
</dbReference>
<protein>
    <recommendedName>
        <fullName evidence="3">Calcium-binding protein</fullName>
    </recommendedName>
</protein>
<dbReference type="SUPFAM" id="SSF51120">
    <property type="entry name" value="beta-Roll"/>
    <property type="match status" value="1"/>
</dbReference>
<dbReference type="AlphaFoldDB" id="A0A0F9UU19"/>
<feature type="non-terminal residue" evidence="2">
    <location>
        <position position="412"/>
    </location>
</feature>
<dbReference type="PROSITE" id="PS00330">
    <property type="entry name" value="HEMOLYSIN_CALCIUM"/>
    <property type="match status" value="2"/>
</dbReference>
<evidence type="ECO:0000313" key="2">
    <source>
        <dbReference type="EMBL" id="KKN57133.1"/>
    </source>
</evidence>
<dbReference type="EMBL" id="LAZR01000818">
    <property type="protein sequence ID" value="KKN57133.1"/>
    <property type="molecule type" value="Genomic_DNA"/>
</dbReference>
<name>A0A0F9UU19_9ZZZZ</name>
<dbReference type="PRINTS" id="PR00313">
    <property type="entry name" value="CABNDNGRPT"/>
</dbReference>
<sequence>MATYYIPRDFAGGNIPANEGDIFIVESTAAGNITFQSASGSPVHFSIQFNNSNSNTLNVKFSSNLTPSITIADAVSLPSTNIDASGTDAIDLTIGDGVTINEYKGSNNQDTIQIGDNFTSANDFKTGSGDDFVRVGKNANVPRFDMQSGDDTIVSEDPTIVTTNAEHVFTPDGIVEGTNGADVMGAGYTDADYDEVDGVDGNDDVIYGLGGADTINAGAGNDIVYGDRSIPLPTSAPGTVKAAVSIESGGNFELNVDQISQRNSVDVTITDSTDQAINAIHLRRAGADEGENDVFQIDLTTFVDNFSITIADEDRDDSIVLIGAKTVVDNGNGSFTYTYDGADNVTHTVTVTPGAARLYSPGTEAGESDVIDGGEGDDILYGDGGNDSLTGGSGADYLDGGLGNDTLEGGLG</sequence>
<dbReference type="InterPro" id="IPR011049">
    <property type="entry name" value="Serralysin-like_metalloprot_C"/>
</dbReference>
<organism evidence="2">
    <name type="scientific">marine sediment metagenome</name>
    <dbReference type="NCBI Taxonomy" id="412755"/>
    <lineage>
        <taxon>unclassified sequences</taxon>
        <taxon>metagenomes</taxon>
        <taxon>ecological metagenomes</taxon>
    </lineage>
</organism>
<dbReference type="Pfam" id="PF00353">
    <property type="entry name" value="HemolysinCabind"/>
    <property type="match status" value="2"/>
</dbReference>
<feature type="compositionally biased region" description="Acidic residues" evidence="1">
    <location>
        <begin position="366"/>
        <end position="380"/>
    </location>
</feature>
<comment type="caution">
    <text evidence="2">The sequence shown here is derived from an EMBL/GenBank/DDBJ whole genome shotgun (WGS) entry which is preliminary data.</text>
</comment>
<accession>A0A0F9UU19</accession>
<evidence type="ECO:0008006" key="3">
    <source>
        <dbReference type="Google" id="ProtNLM"/>
    </source>
</evidence>
<proteinExistence type="predicted"/>
<dbReference type="InterPro" id="IPR001343">
    <property type="entry name" value="Hemolysn_Ca-bd"/>
</dbReference>
<gene>
    <name evidence="2" type="ORF">LCGC14_0565500</name>
</gene>
<feature type="region of interest" description="Disordered" evidence="1">
    <location>
        <begin position="358"/>
        <end position="385"/>
    </location>
</feature>
<reference evidence="2" key="1">
    <citation type="journal article" date="2015" name="Nature">
        <title>Complex archaea that bridge the gap between prokaryotes and eukaryotes.</title>
        <authorList>
            <person name="Spang A."/>
            <person name="Saw J.H."/>
            <person name="Jorgensen S.L."/>
            <person name="Zaremba-Niedzwiedzka K."/>
            <person name="Martijn J."/>
            <person name="Lind A.E."/>
            <person name="van Eijk R."/>
            <person name="Schleper C."/>
            <person name="Guy L."/>
            <person name="Ettema T.J."/>
        </authorList>
    </citation>
    <scope>NUCLEOTIDE SEQUENCE</scope>
</reference>
<evidence type="ECO:0000256" key="1">
    <source>
        <dbReference type="SAM" id="MobiDB-lite"/>
    </source>
</evidence>
<dbReference type="Gene3D" id="2.150.10.10">
    <property type="entry name" value="Serralysin-like metalloprotease, C-terminal"/>
    <property type="match status" value="1"/>
</dbReference>